<protein>
    <submittedName>
        <fullName evidence="3">YtkA-like</fullName>
    </submittedName>
</protein>
<keyword evidence="1" id="KW-0812">Transmembrane</keyword>
<dbReference type="Pfam" id="PF13115">
    <property type="entry name" value="YtkA"/>
    <property type="match status" value="1"/>
</dbReference>
<gene>
    <name evidence="3" type="ORF">SAMN04489732_10864</name>
</gene>
<dbReference type="InterPro" id="IPR032693">
    <property type="entry name" value="YtkA-like_dom"/>
</dbReference>
<feature type="domain" description="YtkA-like" evidence="2">
    <location>
        <begin position="46"/>
        <end position="121"/>
    </location>
</feature>
<name>A0A1H8XM59_9PSEU</name>
<dbReference type="OrthoDB" id="3695826at2"/>
<dbReference type="RefSeq" id="WP_091618287.1">
    <property type="nucleotide sequence ID" value="NZ_FOEF01000008.1"/>
</dbReference>
<dbReference type="AlphaFoldDB" id="A0A1H8XM59"/>
<evidence type="ECO:0000313" key="4">
    <source>
        <dbReference type="Proteomes" id="UP000198582"/>
    </source>
</evidence>
<reference evidence="3 4" key="1">
    <citation type="submission" date="2016-10" db="EMBL/GenBank/DDBJ databases">
        <authorList>
            <person name="de Groot N.N."/>
        </authorList>
    </citation>
    <scope>NUCLEOTIDE SEQUENCE [LARGE SCALE GENOMIC DNA]</scope>
    <source>
        <strain evidence="3 4">DSM 44993</strain>
    </source>
</reference>
<evidence type="ECO:0000256" key="1">
    <source>
        <dbReference type="SAM" id="Phobius"/>
    </source>
</evidence>
<dbReference type="STRING" id="394193.SAMN04489732_10864"/>
<dbReference type="EMBL" id="FOEF01000008">
    <property type="protein sequence ID" value="SEP40901.1"/>
    <property type="molecule type" value="Genomic_DNA"/>
</dbReference>
<evidence type="ECO:0000313" key="3">
    <source>
        <dbReference type="EMBL" id="SEP40901.1"/>
    </source>
</evidence>
<sequence length="140" mass="14449">MTAEVPQHRRRPLVLIAVVVIVVAVLLGWLLWGGGGTTGPTVQRSTSGPYTVQLSTDSPRVGGNTFAFDVTGAAPDGVTVEPVMPQMGHAITPVPATADGPGRFRAADVGLPMSGQWEITVSLRGPAGAAQVVFPVLVNQ</sequence>
<proteinExistence type="predicted"/>
<dbReference type="Proteomes" id="UP000198582">
    <property type="component" value="Unassembled WGS sequence"/>
</dbReference>
<evidence type="ECO:0000259" key="2">
    <source>
        <dbReference type="Pfam" id="PF13115"/>
    </source>
</evidence>
<keyword evidence="4" id="KW-1185">Reference proteome</keyword>
<accession>A0A1H8XM59</accession>
<keyword evidence="1" id="KW-0472">Membrane</keyword>
<organism evidence="3 4">
    <name type="scientific">Amycolatopsis saalfeldensis</name>
    <dbReference type="NCBI Taxonomy" id="394193"/>
    <lineage>
        <taxon>Bacteria</taxon>
        <taxon>Bacillati</taxon>
        <taxon>Actinomycetota</taxon>
        <taxon>Actinomycetes</taxon>
        <taxon>Pseudonocardiales</taxon>
        <taxon>Pseudonocardiaceae</taxon>
        <taxon>Amycolatopsis</taxon>
    </lineage>
</organism>
<keyword evidence="1" id="KW-1133">Transmembrane helix</keyword>
<feature type="transmembrane region" description="Helical" evidence="1">
    <location>
        <begin position="12"/>
        <end position="32"/>
    </location>
</feature>